<dbReference type="PRINTS" id="PR00344">
    <property type="entry name" value="BCTRLSENSOR"/>
</dbReference>
<evidence type="ECO:0000256" key="5">
    <source>
        <dbReference type="ARBA" id="ARBA00022553"/>
    </source>
</evidence>
<dbReference type="Gene3D" id="3.30.565.10">
    <property type="entry name" value="Histidine kinase-like ATPase, C-terminal domain"/>
    <property type="match status" value="1"/>
</dbReference>
<name>A0A7V7UUM5_9BACI</name>
<evidence type="ECO:0000313" key="18">
    <source>
        <dbReference type="Proteomes" id="UP000441354"/>
    </source>
</evidence>
<dbReference type="InterPro" id="IPR036097">
    <property type="entry name" value="HisK_dim/P_sf"/>
</dbReference>
<comment type="catalytic activity">
    <reaction evidence="1">
        <text>ATP + protein L-histidine = ADP + protein N-phospho-L-histidine.</text>
        <dbReference type="EC" id="2.7.13.3"/>
    </reaction>
</comment>
<dbReference type="SMART" id="SM00387">
    <property type="entry name" value="HATPase_c"/>
    <property type="match status" value="1"/>
</dbReference>
<keyword evidence="13 14" id="KW-0472">Membrane</keyword>
<dbReference type="PROSITE" id="PS50109">
    <property type="entry name" value="HIS_KIN"/>
    <property type="match status" value="1"/>
</dbReference>
<dbReference type="SUPFAM" id="SSF55874">
    <property type="entry name" value="ATPase domain of HSP90 chaperone/DNA topoisomerase II/histidine kinase"/>
    <property type="match status" value="1"/>
</dbReference>
<dbReference type="SUPFAM" id="SSF158472">
    <property type="entry name" value="HAMP domain-like"/>
    <property type="match status" value="1"/>
</dbReference>
<evidence type="ECO:0000259" key="16">
    <source>
        <dbReference type="PROSITE" id="PS50885"/>
    </source>
</evidence>
<dbReference type="Gene3D" id="1.10.287.130">
    <property type="match status" value="1"/>
</dbReference>
<evidence type="ECO:0000256" key="4">
    <source>
        <dbReference type="ARBA" id="ARBA00022475"/>
    </source>
</evidence>
<organism evidence="17 18">
    <name type="scientific">Bacillus mesophilum</name>
    <dbReference type="NCBI Taxonomy" id="1071718"/>
    <lineage>
        <taxon>Bacteria</taxon>
        <taxon>Bacillati</taxon>
        <taxon>Bacillota</taxon>
        <taxon>Bacilli</taxon>
        <taxon>Bacillales</taxon>
        <taxon>Bacillaceae</taxon>
        <taxon>Bacillus</taxon>
    </lineage>
</organism>
<evidence type="ECO:0000256" key="10">
    <source>
        <dbReference type="ARBA" id="ARBA00022840"/>
    </source>
</evidence>
<keyword evidence="11 14" id="KW-1133">Transmembrane helix</keyword>
<keyword evidence="10" id="KW-0067">ATP-binding</keyword>
<dbReference type="Gene3D" id="6.10.340.10">
    <property type="match status" value="1"/>
</dbReference>
<comment type="caution">
    <text evidence="17">The sequence shown here is derived from an EMBL/GenBank/DDBJ whole genome shotgun (WGS) entry which is preliminary data.</text>
</comment>
<dbReference type="InterPro" id="IPR003594">
    <property type="entry name" value="HATPase_dom"/>
</dbReference>
<keyword evidence="18" id="KW-1185">Reference proteome</keyword>
<keyword evidence="4" id="KW-1003">Cell membrane</keyword>
<dbReference type="InterPro" id="IPR003661">
    <property type="entry name" value="HisK_dim/P_dom"/>
</dbReference>
<dbReference type="InterPro" id="IPR003660">
    <property type="entry name" value="HAMP_dom"/>
</dbReference>
<dbReference type="EC" id="2.7.13.3" evidence="3"/>
<dbReference type="CDD" id="cd00082">
    <property type="entry name" value="HisKA"/>
    <property type="match status" value="1"/>
</dbReference>
<evidence type="ECO:0000256" key="11">
    <source>
        <dbReference type="ARBA" id="ARBA00022989"/>
    </source>
</evidence>
<dbReference type="PANTHER" id="PTHR45436:SF5">
    <property type="entry name" value="SENSOR HISTIDINE KINASE TRCS"/>
    <property type="match status" value="1"/>
</dbReference>
<dbReference type="PANTHER" id="PTHR45436">
    <property type="entry name" value="SENSOR HISTIDINE KINASE YKOH"/>
    <property type="match status" value="1"/>
</dbReference>
<feature type="domain" description="Histidine kinase" evidence="15">
    <location>
        <begin position="272"/>
        <end position="488"/>
    </location>
</feature>
<keyword evidence="6" id="KW-0808">Transferase</keyword>
<dbReference type="CDD" id="cd06225">
    <property type="entry name" value="HAMP"/>
    <property type="match status" value="1"/>
</dbReference>
<dbReference type="GO" id="GO:0005886">
    <property type="term" value="C:plasma membrane"/>
    <property type="evidence" value="ECO:0007669"/>
    <property type="project" value="UniProtKB-SubCell"/>
</dbReference>
<keyword evidence="5" id="KW-0597">Phosphoprotein</keyword>
<evidence type="ECO:0000313" key="17">
    <source>
        <dbReference type="EMBL" id="KAB2331845.1"/>
    </source>
</evidence>
<evidence type="ECO:0000256" key="7">
    <source>
        <dbReference type="ARBA" id="ARBA00022692"/>
    </source>
</evidence>
<dbReference type="EMBL" id="WBOT01000004">
    <property type="protein sequence ID" value="KAB2331845.1"/>
    <property type="molecule type" value="Genomic_DNA"/>
</dbReference>
<feature type="transmembrane region" description="Helical" evidence="14">
    <location>
        <begin position="32"/>
        <end position="53"/>
    </location>
</feature>
<accession>A0A7V7UUM5</accession>
<dbReference type="SMART" id="SM00388">
    <property type="entry name" value="HisKA"/>
    <property type="match status" value="1"/>
</dbReference>
<dbReference type="InterPro" id="IPR050428">
    <property type="entry name" value="TCS_sensor_his_kinase"/>
</dbReference>
<dbReference type="Pfam" id="PF02518">
    <property type="entry name" value="HATPase_c"/>
    <property type="match status" value="1"/>
</dbReference>
<dbReference type="OrthoDB" id="9813151at2"/>
<dbReference type="GO" id="GO:0000155">
    <property type="term" value="F:phosphorelay sensor kinase activity"/>
    <property type="evidence" value="ECO:0007669"/>
    <property type="project" value="InterPro"/>
</dbReference>
<protein>
    <recommendedName>
        <fullName evidence="3">histidine kinase</fullName>
        <ecNumber evidence="3">2.7.13.3</ecNumber>
    </recommendedName>
</protein>
<dbReference type="FunFam" id="3.30.565.10:FF:000006">
    <property type="entry name" value="Sensor histidine kinase WalK"/>
    <property type="match status" value="1"/>
</dbReference>
<proteinExistence type="predicted"/>
<dbReference type="InterPro" id="IPR036890">
    <property type="entry name" value="HATPase_C_sf"/>
</dbReference>
<dbReference type="Pfam" id="PF00512">
    <property type="entry name" value="HisKA"/>
    <property type="match status" value="1"/>
</dbReference>
<evidence type="ECO:0000256" key="8">
    <source>
        <dbReference type="ARBA" id="ARBA00022741"/>
    </source>
</evidence>
<dbReference type="GO" id="GO:0005524">
    <property type="term" value="F:ATP binding"/>
    <property type="evidence" value="ECO:0007669"/>
    <property type="project" value="UniProtKB-KW"/>
</dbReference>
<sequence length="494" mass="56165">MKGRLKHYADWGISSVFTKNNKRVSLLRYWTTRYLITLCIGLIVIAIISAVWIRHTTLENRLKIMTLMSEEVADRFIDISEGRPVQNGDVPGLLSERGRYMDLEKDPYMYIVDVNGRILTSNRSNERIFARFPAAILTNEEQVQKLQLTDSGEDFYIVKTPIQSEAISYGWVVFIELEDNLTEVDQEYTLLGVMIISLALLGWAAIYFLSRRLSNPIKDVAFAAKQVKEGDYNIHLPSNINEQEVYELVHSFQEMSARLQKLESLRTELLAGVTHELKTPVTSISGLLQAINDDVVTGEDAKEFLTLSLKETAKMKKMVEDLLAFNTFAANSIPVAKEEYHINELIREFTHDWEIVQEDQRVTLTREYLSEDAVVSVDKIRLQQVLTNLLNNARQAIEDHGQIHVAVKKDQDNVHIQIQDTGSGIPLEEQKLIFERFYRGEGKKYKVRGLGLGLPFSKMIANALGGDLELTESSAAGTTFTISLPKYTVLNEEQ</sequence>
<dbReference type="AlphaFoldDB" id="A0A7V7UUM5"/>
<evidence type="ECO:0000256" key="12">
    <source>
        <dbReference type="ARBA" id="ARBA00023012"/>
    </source>
</evidence>
<dbReference type="InterPro" id="IPR004358">
    <property type="entry name" value="Sig_transdc_His_kin-like_C"/>
</dbReference>
<keyword evidence="12" id="KW-0902">Two-component regulatory system</keyword>
<evidence type="ECO:0000256" key="2">
    <source>
        <dbReference type="ARBA" id="ARBA00004651"/>
    </source>
</evidence>
<dbReference type="SUPFAM" id="SSF47384">
    <property type="entry name" value="Homodimeric domain of signal transducing histidine kinase"/>
    <property type="match status" value="1"/>
</dbReference>
<evidence type="ECO:0000256" key="9">
    <source>
        <dbReference type="ARBA" id="ARBA00022777"/>
    </source>
</evidence>
<evidence type="ECO:0000256" key="6">
    <source>
        <dbReference type="ARBA" id="ARBA00022679"/>
    </source>
</evidence>
<keyword evidence="9 17" id="KW-0418">Kinase</keyword>
<keyword evidence="7 14" id="KW-0812">Transmembrane</keyword>
<evidence type="ECO:0000256" key="13">
    <source>
        <dbReference type="ARBA" id="ARBA00023136"/>
    </source>
</evidence>
<dbReference type="PROSITE" id="PS50885">
    <property type="entry name" value="HAMP"/>
    <property type="match status" value="1"/>
</dbReference>
<feature type="domain" description="HAMP" evidence="16">
    <location>
        <begin position="211"/>
        <end position="264"/>
    </location>
</feature>
<dbReference type="Proteomes" id="UP000441354">
    <property type="component" value="Unassembled WGS sequence"/>
</dbReference>
<dbReference type="InterPro" id="IPR005467">
    <property type="entry name" value="His_kinase_dom"/>
</dbReference>
<comment type="subcellular location">
    <subcellularLocation>
        <location evidence="2">Cell membrane</location>
        <topology evidence="2">Multi-pass membrane protein</topology>
    </subcellularLocation>
</comment>
<evidence type="ECO:0000259" key="15">
    <source>
        <dbReference type="PROSITE" id="PS50109"/>
    </source>
</evidence>
<dbReference type="Pfam" id="PF00672">
    <property type="entry name" value="HAMP"/>
    <property type="match status" value="1"/>
</dbReference>
<evidence type="ECO:0000256" key="3">
    <source>
        <dbReference type="ARBA" id="ARBA00012438"/>
    </source>
</evidence>
<evidence type="ECO:0000256" key="1">
    <source>
        <dbReference type="ARBA" id="ARBA00000085"/>
    </source>
</evidence>
<keyword evidence="8" id="KW-0547">Nucleotide-binding</keyword>
<evidence type="ECO:0000256" key="14">
    <source>
        <dbReference type="SAM" id="Phobius"/>
    </source>
</evidence>
<gene>
    <name evidence="17" type="ORF">F7732_14340</name>
</gene>
<dbReference type="SMART" id="SM00304">
    <property type="entry name" value="HAMP"/>
    <property type="match status" value="1"/>
</dbReference>
<reference evidence="17 18" key="1">
    <citation type="journal article" date="2014" name="Arch. Microbiol.">
        <title>Bacillus mesophilum sp. nov., strain IITR-54T, a novel 4-chlorobiphenyl dechlorinating bacterium.</title>
        <authorList>
            <person name="Manickam N."/>
            <person name="Singh N.K."/>
            <person name="Bajaj A."/>
            <person name="Kumar R.M."/>
            <person name="Kaur G."/>
            <person name="Kaur N."/>
            <person name="Bala M."/>
            <person name="Kumar A."/>
            <person name="Mayilraj S."/>
        </authorList>
    </citation>
    <scope>NUCLEOTIDE SEQUENCE [LARGE SCALE GENOMIC DNA]</scope>
    <source>
        <strain evidence="17 18">IITR-54</strain>
    </source>
</reference>
<dbReference type="CDD" id="cd00075">
    <property type="entry name" value="HATPase"/>
    <property type="match status" value="1"/>
</dbReference>
<feature type="transmembrane region" description="Helical" evidence="14">
    <location>
        <begin position="188"/>
        <end position="209"/>
    </location>
</feature>